<comment type="similarity">
    <text evidence="1">Belongs to the ROK (NagC/XylR) family.</text>
</comment>
<dbReference type="Proteomes" id="UP001501803">
    <property type="component" value="Unassembled WGS sequence"/>
</dbReference>
<dbReference type="Gene3D" id="3.30.420.40">
    <property type="match status" value="2"/>
</dbReference>
<dbReference type="InterPro" id="IPR000600">
    <property type="entry name" value="ROK"/>
</dbReference>
<dbReference type="EMBL" id="BAABCN010000001">
    <property type="protein sequence ID" value="GAA3859760.1"/>
    <property type="molecule type" value="Genomic_DNA"/>
</dbReference>
<name>A0ABP7JZ28_9MICO</name>
<proteinExistence type="inferred from homology"/>
<dbReference type="SUPFAM" id="SSF53067">
    <property type="entry name" value="Actin-like ATPase domain"/>
    <property type="match status" value="1"/>
</dbReference>
<organism evidence="2 3">
    <name type="scientific">Leifsonia kafniensis</name>
    <dbReference type="NCBI Taxonomy" id="475957"/>
    <lineage>
        <taxon>Bacteria</taxon>
        <taxon>Bacillati</taxon>
        <taxon>Actinomycetota</taxon>
        <taxon>Actinomycetes</taxon>
        <taxon>Micrococcales</taxon>
        <taxon>Microbacteriaceae</taxon>
        <taxon>Leifsonia</taxon>
    </lineage>
</organism>
<keyword evidence="3" id="KW-1185">Reference proteome</keyword>
<accession>A0ABP7JZ28</accession>
<reference evidence="3" key="1">
    <citation type="journal article" date="2019" name="Int. J. Syst. Evol. Microbiol.">
        <title>The Global Catalogue of Microorganisms (GCM) 10K type strain sequencing project: providing services to taxonomists for standard genome sequencing and annotation.</title>
        <authorList>
            <consortium name="The Broad Institute Genomics Platform"/>
            <consortium name="The Broad Institute Genome Sequencing Center for Infectious Disease"/>
            <person name="Wu L."/>
            <person name="Ma J."/>
        </authorList>
    </citation>
    <scope>NUCLEOTIDE SEQUENCE [LARGE SCALE GENOMIC DNA]</scope>
    <source>
        <strain evidence="3">JCM 17021</strain>
    </source>
</reference>
<comment type="caution">
    <text evidence="2">The sequence shown here is derived from an EMBL/GenBank/DDBJ whole genome shotgun (WGS) entry which is preliminary data.</text>
</comment>
<dbReference type="PANTHER" id="PTHR18964:SF169">
    <property type="entry name" value="N-ACETYLMANNOSAMINE KINASE"/>
    <property type="match status" value="1"/>
</dbReference>
<dbReference type="PANTHER" id="PTHR18964">
    <property type="entry name" value="ROK (REPRESSOR, ORF, KINASE) FAMILY"/>
    <property type="match status" value="1"/>
</dbReference>
<evidence type="ECO:0000313" key="2">
    <source>
        <dbReference type="EMBL" id="GAA3859760.1"/>
    </source>
</evidence>
<evidence type="ECO:0000256" key="1">
    <source>
        <dbReference type="ARBA" id="ARBA00006479"/>
    </source>
</evidence>
<evidence type="ECO:0000313" key="3">
    <source>
        <dbReference type="Proteomes" id="UP001501803"/>
    </source>
</evidence>
<dbReference type="InterPro" id="IPR043129">
    <property type="entry name" value="ATPase_NBD"/>
</dbReference>
<protein>
    <submittedName>
        <fullName evidence="2">ROK family protein</fullName>
    </submittedName>
</protein>
<gene>
    <name evidence="2" type="ORF">GCM10022381_00540</name>
</gene>
<dbReference type="Pfam" id="PF00480">
    <property type="entry name" value="ROK"/>
    <property type="match status" value="1"/>
</dbReference>
<sequence length="340" mass="34620">MTPNAVNSEALPLGDGDAVIAIDVGGTDTKAALFDESGQMLGLSRTPTPLDGANTATSVITRVHELTQQFAVDFPGVSPRAVGLLAPGLVDDDAGIGILSTNLHWSNVPFKQLTEQLVQLPTTFTHDVRAAGEAEFRLGAGRPYRDLVVMVIGTGIAASLFVDGHAHTGGGYAGEIGHAIVDPNGPVCACGSRGCLETIASAGAIARRYEERTGVRPTGARDVLARAADGDVAAEQIWSEALDALALSIAQLAAVLAPEAVVIGGGLAQAGDTLFVPLRERVDALLSFHRRPAIVPALIGENAGLLGAALRARDLARAAAPALDSPALVSSALGSSAALA</sequence>